<proteinExistence type="predicted"/>
<evidence type="ECO:0000313" key="2">
    <source>
        <dbReference type="EMBL" id="MBB5148625.1"/>
    </source>
</evidence>
<dbReference type="InterPro" id="IPR054201">
    <property type="entry name" value="DUF6906"/>
</dbReference>
<dbReference type="EMBL" id="JACHGZ010000008">
    <property type="protein sequence ID" value="MBB5148625.1"/>
    <property type="molecule type" value="Genomic_DNA"/>
</dbReference>
<reference evidence="2 3" key="1">
    <citation type="submission" date="2020-08" db="EMBL/GenBank/DDBJ databases">
        <title>Genomic Encyclopedia of Type Strains, Phase IV (KMG-IV): sequencing the most valuable type-strain genomes for metagenomic binning, comparative biology and taxonomic classification.</title>
        <authorList>
            <person name="Goeker M."/>
        </authorList>
    </citation>
    <scope>NUCLEOTIDE SEQUENCE [LARGE SCALE GENOMIC DNA]</scope>
    <source>
        <strain evidence="2 3">DSM 10633</strain>
    </source>
</reference>
<accession>A0A840PJP0</accession>
<gene>
    <name evidence="2" type="ORF">HNR36_001011</name>
</gene>
<evidence type="ECO:0000313" key="3">
    <source>
        <dbReference type="Proteomes" id="UP000557217"/>
    </source>
</evidence>
<feature type="domain" description="DUF6906" evidence="1">
    <location>
        <begin position="1"/>
        <end position="49"/>
    </location>
</feature>
<sequence>MKRGRKLTVNESKYVKTFRLNPNNWLISKKMSDQWLLINRYTNRTRIIPAP</sequence>
<dbReference type="AlphaFoldDB" id="A0A840PJP0"/>
<organism evidence="2 3">
    <name type="scientific">Ureibacillus thermosphaericus</name>
    <dbReference type="NCBI Taxonomy" id="51173"/>
    <lineage>
        <taxon>Bacteria</taxon>
        <taxon>Bacillati</taxon>
        <taxon>Bacillota</taxon>
        <taxon>Bacilli</taxon>
        <taxon>Bacillales</taxon>
        <taxon>Caryophanaceae</taxon>
        <taxon>Ureibacillus</taxon>
    </lineage>
</organism>
<dbReference type="Pfam" id="PF21847">
    <property type="entry name" value="DUF6906"/>
    <property type="match status" value="1"/>
</dbReference>
<name>A0A840PJP0_URETH</name>
<keyword evidence="3" id="KW-1185">Reference proteome</keyword>
<evidence type="ECO:0000259" key="1">
    <source>
        <dbReference type="Pfam" id="PF21847"/>
    </source>
</evidence>
<comment type="caution">
    <text evidence="2">The sequence shown here is derived from an EMBL/GenBank/DDBJ whole genome shotgun (WGS) entry which is preliminary data.</text>
</comment>
<dbReference type="Proteomes" id="UP000557217">
    <property type="component" value="Unassembled WGS sequence"/>
</dbReference>
<dbReference type="RefSeq" id="WP_168412135.1">
    <property type="nucleotide sequence ID" value="NZ_JAAXPW010000008.1"/>
</dbReference>
<protein>
    <recommendedName>
        <fullName evidence="1">DUF6906 domain-containing protein</fullName>
    </recommendedName>
</protein>